<dbReference type="AlphaFoldDB" id="A0A0F8KHD2"/>
<dbReference type="EMBL" id="JJPP01000069">
    <property type="protein sequence ID" value="KKG80170.1"/>
    <property type="molecule type" value="Genomic_DNA"/>
</dbReference>
<dbReference type="PATRIC" id="fig|2209.72.peg.2338"/>
<dbReference type="Proteomes" id="UP000034817">
    <property type="component" value="Unassembled WGS sequence"/>
</dbReference>
<organism evidence="3 4">
    <name type="scientific">Methanosarcina mazei</name>
    <name type="common">Methanosarcina frisia</name>
    <dbReference type="NCBI Taxonomy" id="2209"/>
    <lineage>
        <taxon>Archaea</taxon>
        <taxon>Methanobacteriati</taxon>
        <taxon>Methanobacteriota</taxon>
        <taxon>Stenosarchaea group</taxon>
        <taxon>Methanomicrobia</taxon>
        <taxon>Methanosarcinales</taxon>
        <taxon>Methanosarcinaceae</taxon>
        <taxon>Methanosarcina</taxon>
    </lineage>
</organism>
<feature type="compositionally biased region" description="Basic and acidic residues" evidence="1">
    <location>
        <begin position="1"/>
        <end position="12"/>
    </location>
</feature>
<evidence type="ECO:0000256" key="1">
    <source>
        <dbReference type="SAM" id="MobiDB-lite"/>
    </source>
</evidence>
<dbReference type="GeneID" id="24864978"/>
<feature type="region of interest" description="Disordered" evidence="1">
    <location>
        <begin position="1"/>
        <end position="23"/>
    </location>
</feature>
<sequence length="112" mass="12616">MADGQTDRKSEDEPTLASQVGTKAERKLRAQRNINRTVWLGLGMMGLIGWSVAVPTLLGAALGLWLDEYYPVSYSWTLTLLIIGLFIGCLNAWHWVAKEHKKIQESQEDNDE</sequence>
<dbReference type="InterPro" id="IPR011744">
    <property type="entry name" value="ATPase_gene1"/>
</dbReference>
<proteinExistence type="predicted"/>
<gene>
    <name evidence="3" type="ORF">DU55_10785</name>
</gene>
<evidence type="ECO:0000256" key="2">
    <source>
        <dbReference type="SAM" id="Phobius"/>
    </source>
</evidence>
<keyword evidence="2" id="KW-0472">Membrane</keyword>
<evidence type="ECO:0000313" key="3">
    <source>
        <dbReference type="EMBL" id="KKG80170.1"/>
    </source>
</evidence>
<feature type="transmembrane region" description="Helical" evidence="2">
    <location>
        <begin position="74"/>
        <end position="96"/>
    </location>
</feature>
<evidence type="ECO:0000313" key="4">
    <source>
        <dbReference type="Proteomes" id="UP000034817"/>
    </source>
</evidence>
<protein>
    <submittedName>
        <fullName evidence="3">ATP synthase</fullName>
    </submittedName>
</protein>
<name>A0A0F8KHD2_METMZ</name>
<accession>A0A0F8KHD2</accession>
<dbReference type="NCBIfam" id="TIGR02230">
    <property type="entry name" value="ATPase_gene1"/>
    <property type="match status" value="1"/>
</dbReference>
<comment type="caution">
    <text evidence="3">The sequence shown here is derived from an EMBL/GenBank/DDBJ whole genome shotgun (WGS) entry which is preliminary data.</text>
</comment>
<dbReference type="RefSeq" id="WP_048043322.1">
    <property type="nucleotide sequence ID" value="NZ_JJPP01000069.1"/>
</dbReference>
<keyword evidence="2" id="KW-0812">Transmembrane</keyword>
<dbReference type="Pfam" id="PF09527">
    <property type="entry name" value="ATPase_gene1"/>
    <property type="match status" value="1"/>
</dbReference>
<reference evidence="3 4" key="1">
    <citation type="journal article" date="2015" name="ISME J.">
        <title>Genomic and phenotypic differentiation among Methanosarcina mazei populations from Columbia River sediment.</title>
        <authorList>
            <person name="Youngblut N.D."/>
            <person name="Wirth J.S."/>
            <person name="Henriksen J.R."/>
            <person name="Smith M."/>
            <person name="Simon H."/>
            <person name="Metcalf W.W."/>
            <person name="Whitaker R.J."/>
        </authorList>
    </citation>
    <scope>NUCLEOTIDE SEQUENCE [LARGE SCALE GENOMIC DNA]</scope>
    <source>
        <strain evidence="3 4">3.H.A.2.4</strain>
    </source>
</reference>
<dbReference type="InterPro" id="IPR032820">
    <property type="entry name" value="ATPase_put"/>
</dbReference>
<keyword evidence="2" id="KW-1133">Transmembrane helix</keyword>
<feature type="transmembrane region" description="Helical" evidence="2">
    <location>
        <begin position="37"/>
        <end position="62"/>
    </location>
</feature>